<dbReference type="EMBL" id="DVHI01000072">
    <property type="protein sequence ID" value="HIR63011.1"/>
    <property type="molecule type" value="Genomic_DNA"/>
</dbReference>
<reference evidence="2" key="1">
    <citation type="submission" date="2020-10" db="EMBL/GenBank/DDBJ databases">
        <authorList>
            <person name="Gilroy R."/>
        </authorList>
    </citation>
    <scope>NUCLEOTIDE SEQUENCE</scope>
    <source>
        <strain evidence="2">ChiHjej13B12-12457</strain>
    </source>
</reference>
<accession>A0A9D1E1N3</accession>
<dbReference type="PROSITE" id="PS51257">
    <property type="entry name" value="PROKAR_LIPOPROTEIN"/>
    <property type="match status" value="1"/>
</dbReference>
<comment type="caution">
    <text evidence="2">The sequence shown here is derived from an EMBL/GenBank/DDBJ whole genome shotgun (WGS) entry which is preliminary data.</text>
</comment>
<dbReference type="SMART" id="SM00849">
    <property type="entry name" value="Lactamase_B"/>
    <property type="match status" value="1"/>
</dbReference>
<dbReference type="SUPFAM" id="SSF56281">
    <property type="entry name" value="Metallo-hydrolase/oxidoreductase"/>
    <property type="match status" value="1"/>
</dbReference>
<evidence type="ECO:0000313" key="3">
    <source>
        <dbReference type="Proteomes" id="UP000886744"/>
    </source>
</evidence>
<protein>
    <submittedName>
        <fullName evidence="2">MBL fold metallo-hydrolase</fullName>
    </submittedName>
</protein>
<dbReference type="InterPro" id="IPR036866">
    <property type="entry name" value="RibonucZ/Hydroxyglut_hydro"/>
</dbReference>
<dbReference type="PANTHER" id="PTHR42663">
    <property type="entry name" value="HYDROLASE C777.06C-RELATED-RELATED"/>
    <property type="match status" value="1"/>
</dbReference>
<dbReference type="CDD" id="cd16279">
    <property type="entry name" value="metallo-hydrolase-like_MBL-fold"/>
    <property type="match status" value="1"/>
</dbReference>
<evidence type="ECO:0000259" key="1">
    <source>
        <dbReference type="SMART" id="SM00849"/>
    </source>
</evidence>
<dbReference type="InterPro" id="IPR001279">
    <property type="entry name" value="Metallo-B-lactamas"/>
</dbReference>
<gene>
    <name evidence="2" type="ORF">IAC94_05765</name>
</gene>
<feature type="domain" description="Metallo-beta-lactamase" evidence="1">
    <location>
        <begin position="40"/>
        <end position="229"/>
    </location>
</feature>
<name>A0A9D1E1N3_9BACT</name>
<dbReference type="Pfam" id="PF12706">
    <property type="entry name" value="Lactamase_B_2"/>
    <property type="match status" value="1"/>
</dbReference>
<reference evidence="2" key="2">
    <citation type="journal article" date="2021" name="PeerJ">
        <title>Extensive microbial diversity within the chicken gut microbiome revealed by metagenomics and culture.</title>
        <authorList>
            <person name="Gilroy R."/>
            <person name="Ravi A."/>
            <person name="Getino M."/>
            <person name="Pursley I."/>
            <person name="Horton D.L."/>
            <person name="Alikhan N.F."/>
            <person name="Baker D."/>
            <person name="Gharbi K."/>
            <person name="Hall N."/>
            <person name="Watson M."/>
            <person name="Adriaenssens E.M."/>
            <person name="Foster-Nyarko E."/>
            <person name="Jarju S."/>
            <person name="Secka A."/>
            <person name="Antonio M."/>
            <person name="Oren A."/>
            <person name="Chaudhuri R.R."/>
            <person name="La Ragione R."/>
            <person name="Hildebrand F."/>
            <person name="Pallen M.J."/>
        </authorList>
    </citation>
    <scope>NUCLEOTIDE SEQUENCE</scope>
    <source>
        <strain evidence="2">ChiHjej13B12-12457</strain>
    </source>
</reference>
<dbReference type="PANTHER" id="PTHR42663:SF6">
    <property type="entry name" value="HYDROLASE C777.06C-RELATED"/>
    <property type="match status" value="1"/>
</dbReference>
<dbReference type="Gene3D" id="3.60.15.10">
    <property type="entry name" value="Ribonuclease Z/Hydroxyacylglutathione hydrolase-like"/>
    <property type="match status" value="1"/>
</dbReference>
<organism evidence="2 3">
    <name type="scientific">Candidatus Coprenecus avistercoris</name>
    <dbReference type="NCBI Taxonomy" id="2840730"/>
    <lineage>
        <taxon>Bacteria</taxon>
        <taxon>Pseudomonadati</taxon>
        <taxon>Bacteroidota</taxon>
        <taxon>Bacteroidia</taxon>
        <taxon>Bacteroidales</taxon>
        <taxon>Rikenellaceae</taxon>
        <taxon>Rikenellaceae incertae sedis</taxon>
        <taxon>Candidatus Coprenecus</taxon>
    </lineage>
</organism>
<dbReference type="AlphaFoldDB" id="A0A9D1E1N3"/>
<sequence length="259" mass="29600">MSAKVRNKIEFLGTGTSQGMPIIGCSCPVCQSDDFHDKRLRTSAYIEYEGLRLVVDAGPDFRQQILRSGIRELDAVLLTHMHKDHTGGLDDVRAFNYFMHRAFPIYAEPMVQDSLRREYAYAFGDHRYPGVPDFVLHTIGEESFSIDGVEIVPVRAMHYKLPILGFRFGRLGYLTDANYISEESIERFRGVDIFVVSCIRRTPHISHFSLDEAIDVCRRVGARRCFLTHLSHQLEKYEDLCKTLPEGIEPAYDGLSLTF</sequence>
<evidence type="ECO:0000313" key="2">
    <source>
        <dbReference type="EMBL" id="HIR63011.1"/>
    </source>
</evidence>
<proteinExistence type="predicted"/>
<dbReference type="Proteomes" id="UP000886744">
    <property type="component" value="Unassembled WGS sequence"/>
</dbReference>